<proteinExistence type="predicted"/>
<protein>
    <submittedName>
        <fullName evidence="2">Uncharacterized protein</fullName>
    </submittedName>
</protein>
<name>A0AAV7RPN2_PLEWA</name>
<dbReference type="Proteomes" id="UP001066276">
    <property type="component" value="Chromosome 5"/>
</dbReference>
<dbReference type="EMBL" id="JANPWB010000009">
    <property type="protein sequence ID" value="KAJ1154761.1"/>
    <property type="molecule type" value="Genomic_DNA"/>
</dbReference>
<keyword evidence="3" id="KW-1185">Reference proteome</keyword>
<gene>
    <name evidence="2" type="ORF">NDU88_007504</name>
</gene>
<sequence>MHDLILDSANAPCPYLATERDGRLICALREVAGPGPGVLLGHETPPGGTKKTGGCREGGAAFRERRGARALEKSALSHSGLGESPGAADSGSFRARRRRGQPSGSGAERALLGTKSSPTPPSTVAPTSFPLCRWCAAYGRGLELRVAGASELRCPGTSFLQQAQCRPPRGDIGSRGETHAVPGALRDPALLPQWGPLYSPRAPASPSHPVVKEGGREPPGATMEDGGAGRPPSFFLLLPAGYSAMPAGSSLPAPPCYTTRDE</sequence>
<organism evidence="2 3">
    <name type="scientific">Pleurodeles waltl</name>
    <name type="common">Iberian ribbed newt</name>
    <dbReference type="NCBI Taxonomy" id="8319"/>
    <lineage>
        <taxon>Eukaryota</taxon>
        <taxon>Metazoa</taxon>
        <taxon>Chordata</taxon>
        <taxon>Craniata</taxon>
        <taxon>Vertebrata</taxon>
        <taxon>Euteleostomi</taxon>
        <taxon>Amphibia</taxon>
        <taxon>Batrachia</taxon>
        <taxon>Caudata</taxon>
        <taxon>Salamandroidea</taxon>
        <taxon>Salamandridae</taxon>
        <taxon>Pleurodelinae</taxon>
        <taxon>Pleurodeles</taxon>
    </lineage>
</organism>
<evidence type="ECO:0000313" key="3">
    <source>
        <dbReference type="Proteomes" id="UP001066276"/>
    </source>
</evidence>
<feature type="region of interest" description="Disordered" evidence="1">
    <location>
        <begin position="37"/>
        <end position="125"/>
    </location>
</feature>
<feature type="compositionally biased region" description="Basic and acidic residues" evidence="1">
    <location>
        <begin position="62"/>
        <end position="72"/>
    </location>
</feature>
<evidence type="ECO:0000256" key="1">
    <source>
        <dbReference type="SAM" id="MobiDB-lite"/>
    </source>
</evidence>
<feature type="region of interest" description="Disordered" evidence="1">
    <location>
        <begin position="192"/>
        <end position="232"/>
    </location>
</feature>
<accession>A0AAV7RPN2</accession>
<comment type="caution">
    <text evidence="2">The sequence shown here is derived from an EMBL/GenBank/DDBJ whole genome shotgun (WGS) entry which is preliminary data.</text>
</comment>
<evidence type="ECO:0000313" key="2">
    <source>
        <dbReference type="EMBL" id="KAJ1154761.1"/>
    </source>
</evidence>
<reference evidence="2" key="1">
    <citation type="journal article" date="2022" name="bioRxiv">
        <title>Sequencing and chromosome-scale assembly of the giantPleurodeles waltlgenome.</title>
        <authorList>
            <person name="Brown T."/>
            <person name="Elewa A."/>
            <person name="Iarovenko S."/>
            <person name="Subramanian E."/>
            <person name="Araus A.J."/>
            <person name="Petzold A."/>
            <person name="Susuki M."/>
            <person name="Suzuki K.-i.T."/>
            <person name="Hayashi T."/>
            <person name="Toyoda A."/>
            <person name="Oliveira C."/>
            <person name="Osipova E."/>
            <person name="Leigh N.D."/>
            <person name="Simon A."/>
            <person name="Yun M.H."/>
        </authorList>
    </citation>
    <scope>NUCLEOTIDE SEQUENCE</scope>
    <source>
        <strain evidence="2">20211129_DDA</strain>
        <tissue evidence="2">Liver</tissue>
    </source>
</reference>
<dbReference type="AlphaFoldDB" id="A0AAV7RPN2"/>